<keyword evidence="3" id="KW-0309">Germination</keyword>
<gene>
    <name evidence="10" type="primary">sleB</name>
    <name evidence="10" type="ORF">KQI88_11825</name>
</gene>
<dbReference type="InterPro" id="IPR002477">
    <property type="entry name" value="Peptidoglycan-bd-like"/>
</dbReference>
<comment type="similarity">
    <text evidence="1">Belongs to the SleB family.</text>
</comment>
<evidence type="ECO:0000259" key="8">
    <source>
        <dbReference type="Pfam" id="PF01471"/>
    </source>
</evidence>
<reference evidence="10 11" key="1">
    <citation type="submission" date="2021-06" db="EMBL/GenBank/DDBJ databases">
        <authorList>
            <person name="Sun Q."/>
            <person name="Li D."/>
        </authorList>
    </citation>
    <scope>NUCLEOTIDE SEQUENCE [LARGE SCALE GENOMIC DNA]</scope>
    <source>
        <strain evidence="10 11">MSJ-5</strain>
    </source>
</reference>
<feature type="domain" description="Peptidoglycan binding-like" evidence="8">
    <location>
        <begin position="36"/>
        <end position="92"/>
    </location>
</feature>
<dbReference type="NCBIfam" id="TIGR02869">
    <property type="entry name" value="spore_SleB"/>
    <property type="match status" value="1"/>
</dbReference>
<evidence type="ECO:0000256" key="1">
    <source>
        <dbReference type="ARBA" id="ARBA00007010"/>
    </source>
</evidence>
<dbReference type="Proteomes" id="UP000779508">
    <property type="component" value="Unassembled WGS sequence"/>
</dbReference>
<accession>A0ABS6G3Z6</accession>
<comment type="caution">
    <text evidence="10">The sequence shown here is derived from an EMBL/GenBank/DDBJ whole genome shotgun (WGS) entry which is preliminary data.</text>
</comment>
<dbReference type="Pfam" id="PF07486">
    <property type="entry name" value="Hydrolase_2"/>
    <property type="match status" value="1"/>
</dbReference>
<evidence type="ECO:0000256" key="6">
    <source>
        <dbReference type="NCBIfam" id="TIGR02869"/>
    </source>
</evidence>
<dbReference type="RefSeq" id="WP_216417562.1">
    <property type="nucleotide sequence ID" value="NZ_JAHLQK010000004.1"/>
</dbReference>
<keyword evidence="4" id="KW-0749">Sporulation</keyword>
<keyword evidence="5" id="KW-0961">Cell wall biogenesis/degradation</keyword>
<protein>
    <recommendedName>
        <fullName evidence="2 6">Spore cortex-lytic enzyme</fullName>
    </recommendedName>
</protein>
<feature type="domain" description="Cell wall hydrolase SleB" evidence="9">
    <location>
        <begin position="128"/>
        <end position="226"/>
    </location>
</feature>
<proteinExistence type="inferred from homology"/>
<dbReference type="Pfam" id="PF01471">
    <property type="entry name" value="PG_binding_1"/>
    <property type="match status" value="1"/>
</dbReference>
<dbReference type="InterPro" id="IPR011105">
    <property type="entry name" value="Cell_wall_hydrolase_SleB"/>
</dbReference>
<evidence type="ECO:0000313" key="10">
    <source>
        <dbReference type="EMBL" id="MBU5677099.1"/>
    </source>
</evidence>
<evidence type="ECO:0000313" key="11">
    <source>
        <dbReference type="Proteomes" id="UP000779508"/>
    </source>
</evidence>
<evidence type="ECO:0000259" key="9">
    <source>
        <dbReference type="Pfam" id="PF07486"/>
    </source>
</evidence>
<feature type="compositionally biased region" description="Low complexity" evidence="7">
    <location>
        <begin position="95"/>
        <end position="106"/>
    </location>
</feature>
<evidence type="ECO:0000256" key="7">
    <source>
        <dbReference type="SAM" id="MobiDB-lite"/>
    </source>
</evidence>
<evidence type="ECO:0000256" key="2">
    <source>
        <dbReference type="ARBA" id="ARBA00018364"/>
    </source>
</evidence>
<dbReference type="EMBL" id="JAHLQK010000004">
    <property type="protein sequence ID" value="MBU5677099.1"/>
    <property type="molecule type" value="Genomic_DNA"/>
</dbReference>
<feature type="region of interest" description="Disordered" evidence="7">
    <location>
        <begin position="89"/>
        <end position="109"/>
    </location>
</feature>
<name>A0ABS6G3Z6_9FIRM</name>
<keyword evidence="11" id="KW-1185">Reference proteome</keyword>
<organism evidence="10 11">
    <name type="scientific">Alkaliphilus flagellatus</name>
    <dbReference type="NCBI Taxonomy" id="2841507"/>
    <lineage>
        <taxon>Bacteria</taxon>
        <taxon>Bacillati</taxon>
        <taxon>Bacillota</taxon>
        <taxon>Clostridia</taxon>
        <taxon>Peptostreptococcales</taxon>
        <taxon>Natronincolaceae</taxon>
        <taxon>Alkaliphilus</taxon>
    </lineage>
</organism>
<evidence type="ECO:0000256" key="5">
    <source>
        <dbReference type="ARBA" id="ARBA00023316"/>
    </source>
</evidence>
<evidence type="ECO:0000256" key="4">
    <source>
        <dbReference type="ARBA" id="ARBA00022969"/>
    </source>
</evidence>
<sequence>MKKSIAIFLMVILSISFISILYLDISNAQTLAWGSSGEDVRLAQSKLKQWGYLKGSIDGVYGQSTYNAVIKFQKANGLTADGVIGPQTRNALGMSSKTTKTTTPTSRGVSRSDDIHLLARAIHAESKGEPYLGQVAVGAVILNRVRHPSFPNTMAGVIYQPCAFEPVKNGTINETPSDSAYNAARDALNGWDPTGGAIYFWNPGTATSKWIWSRKITLTIGRHVYAHD</sequence>
<dbReference type="InterPro" id="IPR014224">
    <property type="entry name" value="Spore_cortex_SleB"/>
</dbReference>
<evidence type="ECO:0000256" key="3">
    <source>
        <dbReference type="ARBA" id="ARBA00022544"/>
    </source>
</evidence>